<proteinExistence type="predicted"/>
<dbReference type="EMBL" id="NASK01000086">
    <property type="protein sequence ID" value="OTQ50544.1"/>
    <property type="molecule type" value="Genomic_DNA"/>
</dbReference>
<comment type="caution">
    <text evidence="2">The sequence shown here is derived from an EMBL/GenBank/DDBJ whole genome shotgun (WGS) entry which is preliminary data.</text>
</comment>
<feature type="signal peptide" evidence="1">
    <location>
        <begin position="1"/>
        <end position="19"/>
    </location>
</feature>
<name>A0A242NVH1_9GAMM</name>
<feature type="chain" id="PRO_5012196297" evidence="1">
    <location>
        <begin position="20"/>
        <end position="470"/>
    </location>
</feature>
<organism evidence="2 3">
    <name type="scientific">Gilliamella apis</name>
    <dbReference type="NCBI Taxonomy" id="1970738"/>
    <lineage>
        <taxon>Bacteria</taxon>
        <taxon>Pseudomonadati</taxon>
        <taxon>Pseudomonadota</taxon>
        <taxon>Gammaproteobacteria</taxon>
        <taxon>Orbales</taxon>
        <taxon>Orbaceae</taxon>
        <taxon>Gilliamella</taxon>
    </lineage>
</organism>
<evidence type="ECO:0000313" key="3">
    <source>
        <dbReference type="Proteomes" id="UP000194968"/>
    </source>
</evidence>
<evidence type="ECO:0000256" key="1">
    <source>
        <dbReference type="SAM" id="SignalP"/>
    </source>
</evidence>
<dbReference type="Proteomes" id="UP000194968">
    <property type="component" value="Unassembled WGS sequence"/>
</dbReference>
<dbReference type="AlphaFoldDB" id="A0A242NVH1"/>
<evidence type="ECO:0000313" key="2">
    <source>
        <dbReference type="EMBL" id="OTQ50544.1"/>
    </source>
</evidence>
<dbReference type="RefSeq" id="WP_086320321.1">
    <property type="nucleotide sequence ID" value="NZ_NASK01000086.1"/>
</dbReference>
<protein>
    <submittedName>
        <fullName evidence="2">Uncharacterized protein</fullName>
    </submittedName>
</protein>
<sequence>MVLVLTVVILQSISFSNYALTTKTTNIIYGSAPYLTFDGGRTRVTNTEALLRISLSDGRTFTPTTNNSSSTNPIALPVTGQSFADIGMLVPTDTNSIALSSLIGTPYNYWGDDDGDGQGTNDITATGSLSLSIVNRWNLPVARNEVLDICGGAPYKLTLSNSGGTLKTRYGVPNESRFTAGYATYYINPKETTPKICGARPGSVWTDRGLSAAVWDWTYGFLPQSVTPSSYGLNFPTTGAHNLFFWLHIGGVGRSLSWAPVKHSGITATMTDELILSDGRQYVRVILTGPVATESQWQSENPRRIDKPSLPQTFEIVGRDSSGNAVVKYGFVLKQWFVNRGSYVSTSSSVESWCNKIGYRLPKVRDLTNATCQPRRGESQDVCQGVESATPSSPDNKVRRHIGTGLLSEWGSMFDYTYTGANFFKGYFWATADYNFVITQGSDLSGDNATGIIWFLPTLNKSFRGLCVYP</sequence>
<keyword evidence="1" id="KW-0732">Signal</keyword>
<accession>A0A242NVH1</accession>
<reference evidence="2 3" key="1">
    <citation type="submission" date="2017-03" db="EMBL/GenBank/DDBJ databases">
        <title>Comparative genomics of honeybee gut symbionts reveal geographically distinct and subgroup specific antibiotic resistance.</title>
        <authorList>
            <person name="Ludvigsen J."/>
            <person name="Porcellato D."/>
            <person name="Labee-Lund T.M."/>
            <person name="Amdam G.V."/>
            <person name="Rudi K."/>
        </authorList>
    </citation>
    <scope>NUCLEOTIDE SEQUENCE [LARGE SCALE GENOMIC DNA]</scope>
    <source>
        <strain evidence="2 3">A-4-12</strain>
    </source>
</reference>
<gene>
    <name evidence="2" type="ORF">B6D06_04295</name>
</gene>